<accession>A0A2N5N0P6</accession>
<reference evidence="3 4" key="1">
    <citation type="submission" date="2017-05" db="EMBL/GenBank/DDBJ databases">
        <title>Functional genome analysis of Paenibacillus pasadenensis strain R16: insights on endophytic life style and antifungal activity.</title>
        <authorList>
            <person name="Passera A."/>
            <person name="Marcolungo L."/>
            <person name="Casati P."/>
            <person name="Brasca M."/>
            <person name="Quaglino F."/>
            <person name="Delledonne M."/>
        </authorList>
    </citation>
    <scope>NUCLEOTIDE SEQUENCE [LARGE SCALE GENOMIC DNA]</scope>
    <source>
        <strain evidence="3 4">R16</strain>
    </source>
</reference>
<evidence type="ECO:0000313" key="3">
    <source>
        <dbReference type="EMBL" id="PLT43902.1"/>
    </source>
</evidence>
<keyword evidence="4" id="KW-1185">Reference proteome</keyword>
<dbReference type="RefSeq" id="WP_028599376.1">
    <property type="nucleotide sequence ID" value="NZ_BIMM01000006.1"/>
</dbReference>
<keyword evidence="1" id="KW-0238">DNA-binding</keyword>
<sequence>MSTKDKQPDSASATRTRRQIVDLLKQHGPLDAAALAGRLGVSGMAVRQHLYGLEKEGMIDHREEPRAMGRPAKLWGLTSEANRLFPAGYAELTIGLMDSVRETFGEEGLEKLLSVRNGKQIAHYSLSEGEAEQARDGGSLLEEKLRRLAEFRTAEGYMAEYEREPDGTYVFTEKHCPICDAAQACASLCRYETGMIRGVLGDGVGVERTEHMLSGGRRCVYRITP</sequence>
<dbReference type="PANTHER" id="PTHR38600">
    <property type="entry name" value="TRANSCRIPTIONAL REGULATORY PROTEIN"/>
    <property type="match status" value="1"/>
</dbReference>
<dbReference type="Pfam" id="PF08279">
    <property type="entry name" value="HTH_11"/>
    <property type="match status" value="1"/>
</dbReference>
<dbReference type="InterPro" id="IPR036390">
    <property type="entry name" value="WH_DNA-bd_sf"/>
</dbReference>
<comment type="caution">
    <text evidence="3">The sequence shown here is derived from an EMBL/GenBank/DDBJ whole genome shotgun (WGS) entry which is preliminary data.</text>
</comment>
<evidence type="ECO:0000256" key="1">
    <source>
        <dbReference type="ARBA" id="ARBA00023125"/>
    </source>
</evidence>
<dbReference type="InterPro" id="IPR013196">
    <property type="entry name" value="HTH_11"/>
</dbReference>
<dbReference type="InterPro" id="IPR011991">
    <property type="entry name" value="ArsR-like_HTH"/>
</dbReference>
<dbReference type="GO" id="GO:0003677">
    <property type="term" value="F:DNA binding"/>
    <property type="evidence" value="ECO:0007669"/>
    <property type="project" value="UniProtKB-KW"/>
</dbReference>
<evidence type="ECO:0000313" key="4">
    <source>
        <dbReference type="Proteomes" id="UP000234789"/>
    </source>
</evidence>
<name>A0A2N5N0P6_9BACL</name>
<gene>
    <name evidence="3" type="ORF">B8V81_2333</name>
</gene>
<proteinExistence type="predicted"/>
<dbReference type="Gene3D" id="1.10.10.10">
    <property type="entry name" value="Winged helix-like DNA-binding domain superfamily/Winged helix DNA-binding domain"/>
    <property type="match status" value="1"/>
</dbReference>
<protein>
    <recommendedName>
        <fullName evidence="2">Helix-turn-helix type 11 domain-containing protein</fullName>
    </recommendedName>
</protein>
<dbReference type="InterPro" id="IPR036388">
    <property type="entry name" value="WH-like_DNA-bd_sf"/>
</dbReference>
<evidence type="ECO:0000259" key="2">
    <source>
        <dbReference type="Pfam" id="PF08279"/>
    </source>
</evidence>
<dbReference type="CDD" id="cd00090">
    <property type="entry name" value="HTH_ARSR"/>
    <property type="match status" value="1"/>
</dbReference>
<organism evidence="3 4">
    <name type="scientific">Paenibacillus pasadenensis</name>
    <dbReference type="NCBI Taxonomy" id="217090"/>
    <lineage>
        <taxon>Bacteria</taxon>
        <taxon>Bacillati</taxon>
        <taxon>Bacillota</taxon>
        <taxon>Bacilli</taxon>
        <taxon>Bacillales</taxon>
        <taxon>Paenibacillaceae</taxon>
        <taxon>Paenibacillus</taxon>
    </lineage>
</organism>
<dbReference type="PANTHER" id="PTHR38600:SF2">
    <property type="entry name" value="SLL0088 PROTEIN"/>
    <property type="match status" value="1"/>
</dbReference>
<dbReference type="SUPFAM" id="SSF46785">
    <property type="entry name" value="Winged helix' DNA-binding domain"/>
    <property type="match status" value="1"/>
</dbReference>
<dbReference type="AlphaFoldDB" id="A0A2N5N0P6"/>
<dbReference type="OrthoDB" id="155998at2"/>
<feature type="domain" description="Helix-turn-helix type 11" evidence="2">
    <location>
        <begin position="17"/>
        <end position="58"/>
    </location>
</feature>
<dbReference type="Proteomes" id="UP000234789">
    <property type="component" value="Unassembled WGS sequence"/>
</dbReference>
<dbReference type="EMBL" id="NFEZ01000004">
    <property type="protein sequence ID" value="PLT43902.1"/>
    <property type="molecule type" value="Genomic_DNA"/>
</dbReference>